<dbReference type="AlphaFoldDB" id="C0QLC6"/>
<dbReference type="HOGENOM" id="CLU_081304_0_1_7"/>
<dbReference type="Proteomes" id="UP000000442">
    <property type="component" value="Chromosome"/>
</dbReference>
<dbReference type="RefSeq" id="WP_015903001.1">
    <property type="nucleotide sequence ID" value="NC_012108.1"/>
</dbReference>
<name>C0QLC6_DESAH</name>
<accession>C0QLC6</accession>
<keyword evidence="1" id="KW-1133">Transmembrane helix</keyword>
<dbReference type="EMBL" id="CP001087">
    <property type="protein sequence ID" value="ACN14212.1"/>
    <property type="molecule type" value="Genomic_DNA"/>
</dbReference>
<dbReference type="STRING" id="177437.HRM2_11000"/>
<organism evidence="2 3">
    <name type="scientific">Desulforapulum autotrophicum (strain ATCC 43914 / DSM 3382 / VKM B-1955 / HRM2)</name>
    <name type="common">Desulfobacterium autotrophicum</name>
    <dbReference type="NCBI Taxonomy" id="177437"/>
    <lineage>
        <taxon>Bacteria</taxon>
        <taxon>Pseudomonadati</taxon>
        <taxon>Thermodesulfobacteriota</taxon>
        <taxon>Desulfobacteria</taxon>
        <taxon>Desulfobacterales</taxon>
        <taxon>Desulfobacteraceae</taxon>
        <taxon>Desulforapulum</taxon>
    </lineage>
</organism>
<dbReference type="OrthoDB" id="5296173at2"/>
<dbReference type="GO" id="GO:0043107">
    <property type="term" value="P:type IV pilus-dependent motility"/>
    <property type="evidence" value="ECO:0007669"/>
    <property type="project" value="TreeGrafter"/>
</dbReference>
<dbReference type="KEGG" id="dat:HRM2_11000"/>
<protein>
    <submittedName>
        <fullName evidence="2">PilN</fullName>
    </submittedName>
</protein>
<keyword evidence="3" id="KW-1185">Reference proteome</keyword>
<dbReference type="GO" id="GO:0043683">
    <property type="term" value="P:type IV pilus assembly"/>
    <property type="evidence" value="ECO:0007669"/>
    <property type="project" value="TreeGrafter"/>
</dbReference>
<dbReference type="InterPro" id="IPR007813">
    <property type="entry name" value="PilN"/>
</dbReference>
<evidence type="ECO:0000256" key="1">
    <source>
        <dbReference type="SAM" id="Phobius"/>
    </source>
</evidence>
<evidence type="ECO:0000313" key="2">
    <source>
        <dbReference type="EMBL" id="ACN14212.1"/>
    </source>
</evidence>
<dbReference type="Pfam" id="PF05137">
    <property type="entry name" value="PilN"/>
    <property type="match status" value="1"/>
</dbReference>
<reference evidence="2 3" key="1">
    <citation type="journal article" date="2009" name="Environ. Microbiol.">
        <title>Genome sequence of Desulfobacterium autotrophicum HRM2, a marine sulfate reducer oxidizing organic carbon completely to carbon dioxide.</title>
        <authorList>
            <person name="Strittmatter A.W."/>
            <person name="Liesegang H."/>
            <person name="Rabus R."/>
            <person name="Decker I."/>
            <person name="Amann J."/>
            <person name="Andres S."/>
            <person name="Henne A."/>
            <person name="Fricke W.F."/>
            <person name="Martinez-Arias R."/>
            <person name="Bartels D."/>
            <person name="Goesmann A."/>
            <person name="Krause L."/>
            <person name="Puehler A."/>
            <person name="Klenk H.P."/>
            <person name="Richter M."/>
            <person name="Schuler M."/>
            <person name="Gloeckner F.O."/>
            <person name="Meyerdierks A."/>
            <person name="Gottschalk G."/>
            <person name="Amann R."/>
        </authorList>
    </citation>
    <scope>NUCLEOTIDE SEQUENCE [LARGE SCALE GENOMIC DNA]</scope>
    <source>
        <strain evidence="3">ATCC 43914 / DSM 3382 / HRM2</strain>
    </source>
</reference>
<dbReference type="PANTHER" id="PTHR40278">
    <property type="entry name" value="DNA UTILIZATION PROTEIN HOFN"/>
    <property type="match status" value="1"/>
</dbReference>
<dbReference type="eggNOG" id="COG3166">
    <property type="taxonomic scope" value="Bacteria"/>
</dbReference>
<sequence length="193" mass="22438">MIRINLLPFRAARRKENIRQQVSMFFLTLAFFILALIYFTIQMNQRMDRIEGDISDVNSQITLYKEKAGRVTQIMKNLAVLEQKFQIVKTLEARRWEPVTLLDAMTSLVVPEQMWITSIKTQDPTVTLKGIAYDNKTVADFMTRIEASPLFSGVDLKNIKMKVIDKTLQMKEFELLCNKTVQKNPETKNTVKK</sequence>
<keyword evidence="1" id="KW-0812">Transmembrane</keyword>
<dbReference type="InterPro" id="IPR052534">
    <property type="entry name" value="Extracell_DNA_Util/SecSys_Comp"/>
</dbReference>
<proteinExistence type="predicted"/>
<evidence type="ECO:0000313" key="3">
    <source>
        <dbReference type="Proteomes" id="UP000000442"/>
    </source>
</evidence>
<feature type="transmembrane region" description="Helical" evidence="1">
    <location>
        <begin position="21"/>
        <end position="41"/>
    </location>
</feature>
<dbReference type="PANTHER" id="PTHR40278:SF2">
    <property type="entry name" value="TYPE IV PILUS INNER MEMBRANE COMPONENT PILN"/>
    <property type="match status" value="1"/>
</dbReference>
<keyword evidence="1" id="KW-0472">Membrane</keyword>
<gene>
    <name evidence="2" type="primary">pilN</name>
    <name evidence="2" type="ordered locus">HRM2_11000</name>
</gene>